<dbReference type="OrthoDB" id="8602405at2"/>
<dbReference type="AlphaFoldDB" id="A0A0J0YQK3"/>
<dbReference type="EMBL" id="JTDO01000013">
    <property type="protein sequence ID" value="KLT72400.1"/>
    <property type="molecule type" value="Genomic_DNA"/>
</dbReference>
<reference evidence="1 2" key="1">
    <citation type="submission" date="2014-11" db="EMBL/GenBank/DDBJ databases">
        <title>Genome of a novel goose pathogen.</title>
        <authorList>
            <person name="Hansen C.M."/>
            <person name="Hueffer K."/>
            <person name="Choi S.C."/>
        </authorList>
    </citation>
    <scope>NUCLEOTIDE SEQUENCE [LARGE SCALE GENOMIC DNA]</scope>
    <source>
        <strain evidence="1 2">KH1503</strain>
    </source>
</reference>
<name>A0A0J0YQK3_9NEIS</name>
<dbReference type="STRING" id="1470200.PL75_08370"/>
<gene>
    <name evidence="1" type="ORF">PL75_08370</name>
</gene>
<organism evidence="1 2">
    <name type="scientific">Neisseria arctica</name>
    <dbReference type="NCBI Taxonomy" id="1470200"/>
    <lineage>
        <taxon>Bacteria</taxon>
        <taxon>Pseudomonadati</taxon>
        <taxon>Pseudomonadota</taxon>
        <taxon>Betaproteobacteria</taxon>
        <taxon>Neisseriales</taxon>
        <taxon>Neisseriaceae</taxon>
        <taxon>Neisseria</taxon>
    </lineage>
</organism>
<evidence type="ECO:0000313" key="1">
    <source>
        <dbReference type="EMBL" id="KLT72400.1"/>
    </source>
</evidence>
<accession>A0A0J0YQK3</accession>
<dbReference type="PATRIC" id="fig|1470200.3.peg.598"/>
<dbReference type="RefSeq" id="WP_047761475.1">
    <property type="nucleotide sequence ID" value="NZ_CP091510.1"/>
</dbReference>
<evidence type="ECO:0000313" key="2">
    <source>
        <dbReference type="Proteomes" id="UP000036027"/>
    </source>
</evidence>
<comment type="caution">
    <text evidence="1">The sequence shown here is derived from an EMBL/GenBank/DDBJ whole genome shotgun (WGS) entry which is preliminary data.</text>
</comment>
<proteinExistence type="predicted"/>
<dbReference type="Proteomes" id="UP000036027">
    <property type="component" value="Unassembled WGS sequence"/>
</dbReference>
<sequence length="105" mass="12324">MDYLRRMPFTVAFIDKKGQTYQDSSKGLNDYIERHPLAAARLHQPKFAAKFLEMAAHNNGMQVVRRPADTQVKRELVYIIRKGVFKNEEAMWRFINDPSNLNIVR</sequence>
<keyword evidence="2" id="KW-1185">Reference proteome</keyword>
<protein>
    <submittedName>
        <fullName evidence="1">Uncharacterized protein</fullName>
    </submittedName>
</protein>